<dbReference type="RefSeq" id="WP_057706980.1">
    <property type="nucleotide sequence ID" value="NZ_JQCL01000080.1"/>
</dbReference>
<evidence type="ECO:0000313" key="6">
    <source>
        <dbReference type="EMBL" id="KRO08381.1"/>
    </source>
</evidence>
<feature type="binding site" evidence="4">
    <location>
        <begin position="131"/>
        <end position="139"/>
    </location>
    <ligand>
        <name>ATP</name>
        <dbReference type="ChEBI" id="CHEBI:30616"/>
    </ligand>
</feature>
<comment type="caution">
    <text evidence="6">The sequence shown here is derived from an EMBL/GenBank/DDBJ whole genome shotgun (WGS) entry which is preliminary data.</text>
</comment>
<feature type="binding site" evidence="4">
    <location>
        <position position="49"/>
    </location>
    <ligand>
        <name>substrate</name>
    </ligand>
</feature>
<dbReference type="NCBIfam" id="TIGR02727">
    <property type="entry name" value="MTHFS_bact"/>
    <property type="match status" value="1"/>
</dbReference>
<dbReference type="InterPro" id="IPR002698">
    <property type="entry name" value="FTHF_cligase"/>
</dbReference>
<dbReference type="Proteomes" id="UP000051783">
    <property type="component" value="Unassembled WGS sequence"/>
</dbReference>
<dbReference type="InterPro" id="IPR037171">
    <property type="entry name" value="NagB/RpiA_transferase-like"/>
</dbReference>
<comment type="catalytic activity">
    <reaction evidence="5">
        <text>(6S)-5-formyl-5,6,7,8-tetrahydrofolate + ATP = (6R)-5,10-methenyltetrahydrofolate + ADP + phosphate</text>
        <dbReference type="Rhea" id="RHEA:10488"/>
        <dbReference type="ChEBI" id="CHEBI:30616"/>
        <dbReference type="ChEBI" id="CHEBI:43474"/>
        <dbReference type="ChEBI" id="CHEBI:57455"/>
        <dbReference type="ChEBI" id="CHEBI:57457"/>
        <dbReference type="ChEBI" id="CHEBI:456216"/>
        <dbReference type="EC" id="6.3.3.2"/>
    </reaction>
</comment>
<keyword evidence="5" id="KW-0460">Magnesium</keyword>
<evidence type="ECO:0000256" key="3">
    <source>
        <dbReference type="ARBA" id="ARBA00022840"/>
    </source>
</evidence>
<feature type="binding site" evidence="4">
    <location>
        <begin position="3"/>
        <end position="7"/>
    </location>
    <ligand>
        <name>ATP</name>
        <dbReference type="ChEBI" id="CHEBI:30616"/>
    </ligand>
</feature>
<proteinExistence type="inferred from homology"/>
<organism evidence="6 7">
    <name type="scientific">Lactiplantibacillus xiangfangensis</name>
    <dbReference type="NCBI Taxonomy" id="942150"/>
    <lineage>
        <taxon>Bacteria</taxon>
        <taxon>Bacillati</taxon>
        <taxon>Bacillota</taxon>
        <taxon>Bacilli</taxon>
        <taxon>Lactobacillales</taxon>
        <taxon>Lactobacillaceae</taxon>
        <taxon>Lactiplantibacillus</taxon>
    </lineage>
</organism>
<gene>
    <name evidence="6" type="ORF">IV64_GL000464</name>
</gene>
<evidence type="ECO:0000256" key="2">
    <source>
        <dbReference type="ARBA" id="ARBA00022741"/>
    </source>
</evidence>
<keyword evidence="3 4" id="KW-0067">ATP-binding</keyword>
<dbReference type="GO" id="GO:0030272">
    <property type="term" value="F:5-formyltetrahydrofolate cyclo-ligase activity"/>
    <property type="evidence" value="ECO:0007669"/>
    <property type="project" value="UniProtKB-EC"/>
</dbReference>
<sequence>MEKKAFRQQQIQRLSQMTAEERVAQNLSLQNQLFTSTAWQQAQIVAITISSAIEVDTRPFVKRAWDEGKTVVIPKTLPHRQMAFYPYTDASQLTRTKFGILEPADGTPVAKQAIDLILVPGLGYSRTECARIGFGGGYYDRYLADFTGVKLTLAYRQMVFDHPEWPVDEFDILLDQLLVAKDDNNEHN</sequence>
<dbReference type="PIRSF" id="PIRSF006806">
    <property type="entry name" value="FTHF_cligase"/>
    <property type="match status" value="1"/>
</dbReference>
<keyword evidence="6" id="KW-0436">Ligase</keyword>
<dbReference type="EMBL" id="JQCL01000080">
    <property type="protein sequence ID" value="KRO08381.1"/>
    <property type="molecule type" value="Genomic_DNA"/>
</dbReference>
<dbReference type="SUPFAM" id="SSF100950">
    <property type="entry name" value="NagB/RpiA/CoA transferase-like"/>
    <property type="match status" value="1"/>
</dbReference>
<dbReference type="GO" id="GO:0035999">
    <property type="term" value="P:tetrahydrofolate interconversion"/>
    <property type="evidence" value="ECO:0007669"/>
    <property type="project" value="TreeGrafter"/>
</dbReference>
<dbReference type="InterPro" id="IPR024185">
    <property type="entry name" value="FTHF_cligase-like_sf"/>
</dbReference>
<keyword evidence="5" id="KW-0479">Metal-binding</keyword>
<dbReference type="Pfam" id="PF01812">
    <property type="entry name" value="5-FTHF_cyc-lig"/>
    <property type="match status" value="1"/>
</dbReference>
<dbReference type="Gene3D" id="3.40.50.10420">
    <property type="entry name" value="NagB/RpiA/CoA transferase-like"/>
    <property type="match status" value="1"/>
</dbReference>
<dbReference type="GO" id="GO:0046872">
    <property type="term" value="F:metal ion binding"/>
    <property type="evidence" value="ECO:0007669"/>
    <property type="project" value="UniProtKB-KW"/>
</dbReference>
<comment type="similarity">
    <text evidence="1 5">Belongs to the 5-formyltetrahydrofolate cyclo-ligase family.</text>
</comment>
<evidence type="ECO:0000256" key="1">
    <source>
        <dbReference type="ARBA" id="ARBA00010638"/>
    </source>
</evidence>
<accession>A0A0R2M9M3</accession>
<dbReference type="GO" id="GO:0009396">
    <property type="term" value="P:folic acid-containing compound biosynthetic process"/>
    <property type="evidence" value="ECO:0007669"/>
    <property type="project" value="TreeGrafter"/>
</dbReference>
<comment type="cofactor">
    <cofactor evidence="5">
        <name>Mg(2+)</name>
        <dbReference type="ChEBI" id="CHEBI:18420"/>
    </cofactor>
</comment>
<dbReference type="PATRIC" id="fig|942150.3.peg.477"/>
<dbReference type="GO" id="GO:0005524">
    <property type="term" value="F:ATP binding"/>
    <property type="evidence" value="ECO:0007669"/>
    <property type="project" value="UniProtKB-KW"/>
</dbReference>
<protein>
    <recommendedName>
        <fullName evidence="5">5-formyltetrahydrofolate cyclo-ligase</fullName>
        <ecNumber evidence="5">6.3.3.2</ecNumber>
    </recommendedName>
</protein>
<evidence type="ECO:0000256" key="5">
    <source>
        <dbReference type="RuleBase" id="RU361279"/>
    </source>
</evidence>
<keyword evidence="2 4" id="KW-0547">Nucleotide-binding</keyword>
<dbReference type="STRING" id="942150.IV64_GL000464"/>
<dbReference type="PANTHER" id="PTHR23407">
    <property type="entry name" value="ATPASE INHIBITOR/5-FORMYLTETRAHYDROFOLATE CYCLO-LIGASE"/>
    <property type="match status" value="1"/>
</dbReference>
<dbReference type="EC" id="6.3.3.2" evidence="5"/>
<keyword evidence="7" id="KW-1185">Reference proteome</keyword>
<evidence type="ECO:0000256" key="4">
    <source>
        <dbReference type="PIRSR" id="PIRSR006806-1"/>
    </source>
</evidence>
<feature type="binding site" evidence="4">
    <location>
        <position position="54"/>
    </location>
    <ligand>
        <name>substrate</name>
    </ligand>
</feature>
<name>A0A0R2M9M3_9LACO</name>
<dbReference type="OrthoDB" id="9801938at2"/>
<reference evidence="6 7" key="1">
    <citation type="journal article" date="2015" name="Genome Announc.">
        <title>Expanding the biotechnology potential of lactobacilli through comparative genomics of 213 strains and associated genera.</title>
        <authorList>
            <person name="Sun Z."/>
            <person name="Harris H.M."/>
            <person name="McCann A."/>
            <person name="Guo C."/>
            <person name="Argimon S."/>
            <person name="Zhang W."/>
            <person name="Yang X."/>
            <person name="Jeffery I.B."/>
            <person name="Cooney J.C."/>
            <person name="Kagawa T.F."/>
            <person name="Liu W."/>
            <person name="Song Y."/>
            <person name="Salvetti E."/>
            <person name="Wrobel A."/>
            <person name="Rasinkangas P."/>
            <person name="Parkhill J."/>
            <person name="Rea M.C."/>
            <person name="O'Sullivan O."/>
            <person name="Ritari J."/>
            <person name="Douillard F.P."/>
            <person name="Paul Ross R."/>
            <person name="Yang R."/>
            <person name="Briner A.E."/>
            <person name="Felis G.E."/>
            <person name="de Vos W.M."/>
            <person name="Barrangou R."/>
            <person name="Klaenhammer T.R."/>
            <person name="Caufield P.W."/>
            <person name="Cui Y."/>
            <person name="Zhang H."/>
            <person name="O'Toole P.W."/>
        </authorList>
    </citation>
    <scope>NUCLEOTIDE SEQUENCE [LARGE SCALE GENOMIC DNA]</scope>
    <source>
        <strain evidence="6 7">LMG 26013</strain>
    </source>
</reference>
<dbReference type="AlphaFoldDB" id="A0A0R2M9M3"/>
<evidence type="ECO:0000313" key="7">
    <source>
        <dbReference type="Proteomes" id="UP000051783"/>
    </source>
</evidence>
<dbReference type="PANTHER" id="PTHR23407:SF1">
    <property type="entry name" value="5-FORMYLTETRAHYDROFOLATE CYCLO-LIGASE"/>
    <property type="match status" value="1"/>
</dbReference>